<dbReference type="KEGG" id="cmv:CMUST_09875"/>
<organism evidence="1 2">
    <name type="scientific">Corynebacterium mustelae</name>
    <dbReference type="NCBI Taxonomy" id="571915"/>
    <lineage>
        <taxon>Bacteria</taxon>
        <taxon>Bacillati</taxon>
        <taxon>Actinomycetota</taxon>
        <taxon>Actinomycetes</taxon>
        <taxon>Mycobacteriales</taxon>
        <taxon>Corynebacteriaceae</taxon>
        <taxon>Corynebacterium</taxon>
    </lineage>
</organism>
<keyword evidence="2" id="KW-1185">Reference proteome</keyword>
<dbReference type="Proteomes" id="UP000035199">
    <property type="component" value="Chromosome"/>
</dbReference>
<gene>
    <name evidence="1" type="ORF">CMUST_09875</name>
</gene>
<sequence>MFRHPFTEQSEHTDFQLLADDGTSPVLRQAWLHPMPADAERTPILTVGDEPTLIQEEGYYTDPLESDGWEFFACFDEDGYCDEQLLDQYPLIYGSLYVYRRGEDFTFGFWQYS</sequence>
<proteinExistence type="predicted"/>
<dbReference type="EMBL" id="CP011542">
    <property type="protein sequence ID" value="AKK06291.1"/>
    <property type="molecule type" value="Genomic_DNA"/>
</dbReference>
<dbReference type="AlphaFoldDB" id="A0A0G3GYQ6"/>
<dbReference type="RefSeq" id="WP_052844633.1">
    <property type="nucleotide sequence ID" value="NZ_CP011542.1"/>
</dbReference>
<reference evidence="2" key="2">
    <citation type="submission" date="2015-05" db="EMBL/GenBank/DDBJ databases">
        <title>Complete genome sequence of Corynebacterium mustelae DSM 45274, isolated from various tissues of a male ferret with lethal sepsis.</title>
        <authorList>
            <person name="Ruckert C."/>
            <person name="Albersmeier A."/>
            <person name="Winkler A."/>
            <person name="Tauch A."/>
        </authorList>
    </citation>
    <scope>NUCLEOTIDE SEQUENCE [LARGE SCALE GENOMIC DNA]</scope>
    <source>
        <strain evidence="2">DSM 45274</strain>
    </source>
</reference>
<reference evidence="1 2" key="1">
    <citation type="journal article" date="2015" name="Genome Announc.">
        <title>Complete Genome Sequence of the Type Strain Corynebacterium mustelae DSM 45274, Isolated from Various Tissues of a Male Ferret with Lethal Sepsis.</title>
        <authorList>
            <person name="Ruckert C."/>
            <person name="Eimer J."/>
            <person name="Winkler A."/>
            <person name="Tauch A."/>
        </authorList>
    </citation>
    <scope>NUCLEOTIDE SEQUENCE [LARGE SCALE GENOMIC DNA]</scope>
    <source>
        <strain evidence="1 2">DSM 45274</strain>
    </source>
</reference>
<evidence type="ECO:0000313" key="1">
    <source>
        <dbReference type="EMBL" id="AKK06291.1"/>
    </source>
</evidence>
<dbReference type="OrthoDB" id="1029961at2"/>
<accession>A0A0G3GYQ6</accession>
<dbReference type="STRING" id="571915.CMUST_09875"/>
<protein>
    <submittedName>
        <fullName evidence="1">Uncharacterized protein</fullName>
    </submittedName>
</protein>
<dbReference type="PATRIC" id="fig|571915.4.peg.2093"/>
<name>A0A0G3GYQ6_9CORY</name>
<evidence type="ECO:0000313" key="2">
    <source>
        <dbReference type="Proteomes" id="UP000035199"/>
    </source>
</evidence>